<feature type="region of interest" description="Disordered" evidence="5">
    <location>
        <begin position="140"/>
        <end position="164"/>
    </location>
</feature>
<keyword evidence="3" id="KW-0648">Protein biosynthesis</keyword>
<sequence length="164" mass="17952">MIANEQIKASEVRLTGLDGEDLGVMTRDEALALAKKHKVDLVCESLMSSPPPCRLIGRGAAKQDMNARKQAEKRKDGPLKAKEIRLTPHIEEHDYETKLRQLEKLLDGGLAVDLTVRAQGKESQQAKALLERLLADLKGRGSRETGIQTSGKGAAVRVVPARRP</sequence>
<keyword evidence="9" id="KW-1185">Reference proteome</keyword>
<proteinExistence type="inferred from homology"/>
<evidence type="ECO:0000313" key="8">
    <source>
        <dbReference type="EMBL" id="MBO7745641.1"/>
    </source>
</evidence>
<dbReference type="PANTHER" id="PTHR10938">
    <property type="entry name" value="TRANSLATION INITIATION FACTOR IF-3"/>
    <property type="match status" value="1"/>
</dbReference>
<feature type="region of interest" description="Disordered" evidence="5">
    <location>
        <begin position="61"/>
        <end position="80"/>
    </location>
</feature>
<evidence type="ECO:0000256" key="1">
    <source>
        <dbReference type="ARBA" id="ARBA00005439"/>
    </source>
</evidence>
<gene>
    <name evidence="8" type="primary">infC</name>
    <name evidence="8" type="ORF">I8J29_15630</name>
</gene>
<evidence type="ECO:0000256" key="2">
    <source>
        <dbReference type="ARBA" id="ARBA00022540"/>
    </source>
</evidence>
<protein>
    <recommendedName>
        <fullName evidence="4">Translation initiation factor IF-3</fullName>
    </recommendedName>
</protein>
<dbReference type="InterPro" id="IPR019814">
    <property type="entry name" value="Translation_initiation_fac_3_N"/>
</dbReference>
<dbReference type="PANTHER" id="PTHR10938:SF0">
    <property type="entry name" value="TRANSLATION INITIATION FACTOR IF-3, MITOCHONDRIAL"/>
    <property type="match status" value="1"/>
</dbReference>
<dbReference type="SUPFAM" id="SSF55200">
    <property type="entry name" value="Translation initiation factor IF3, C-terminal domain"/>
    <property type="match status" value="1"/>
</dbReference>
<dbReference type="EMBL" id="JAGGDJ010000011">
    <property type="protein sequence ID" value="MBO7745641.1"/>
    <property type="molecule type" value="Genomic_DNA"/>
</dbReference>
<comment type="similarity">
    <text evidence="1">Belongs to the IF-3 family.</text>
</comment>
<dbReference type="Gene3D" id="3.10.20.80">
    <property type="entry name" value="Translation initiation factor 3 (IF-3), N-terminal domain"/>
    <property type="match status" value="1"/>
</dbReference>
<dbReference type="Pfam" id="PF00707">
    <property type="entry name" value="IF3_C"/>
    <property type="match status" value="1"/>
</dbReference>
<keyword evidence="2 8" id="KW-0396">Initiation factor</keyword>
<reference evidence="8 9" key="1">
    <citation type="submission" date="2021-03" db="EMBL/GenBank/DDBJ databases">
        <title>Paenibacillus artemisicola MWE-103 whole genome sequence.</title>
        <authorList>
            <person name="Ham Y.J."/>
        </authorList>
    </citation>
    <scope>NUCLEOTIDE SEQUENCE [LARGE SCALE GENOMIC DNA]</scope>
    <source>
        <strain evidence="8 9">MWE-103</strain>
    </source>
</reference>
<comment type="caution">
    <text evidence="8">The sequence shown here is derived from an EMBL/GenBank/DDBJ whole genome shotgun (WGS) entry which is preliminary data.</text>
</comment>
<evidence type="ECO:0000256" key="5">
    <source>
        <dbReference type="SAM" id="MobiDB-lite"/>
    </source>
</evidence>
<accession>A0ABS3WBF9</accession>
<dbReference type="InterPro" id="IPR001288">
    <property type="entry name" value="Translation_initiation_fac_3"/>
</dbReference>
<dbReference type="InterPro" id="IPR019815">
    <property type="entry name" value="Translation_initiation_fac_3_C"/>
</dbReference>
<dbReference type="RefSeq" id="WP_208848473.1">
    <property type="nucleotide sequence ID" value="NZ_JAGGDJ010000011.1"/>
</dbReference>
<evidence type="ECO:0000259" key="7">
    <source>
        <dbReference type="Pfam" id="PF05198"/>
    </source>
</evidence>
<dbReference type="InterPro" id="IPR036787">
    <property type="entry name" value="T_IF-3_N_sf"/>
</dbReference>
<organism evidence="8 9">
    <name type="scientific">Paenibacillus artemisiicola</name>
    <dbReference type="NCBI Taxonomy" id="1172618"/>
    <lineage>
        <taxon>Bacteria</taxon>
        <taxon>Bacillati</taxon>
        <taxon>Bacillota</taxon>
        <taxon>Bacilli</taxon>
        <taxon>Bacillales</taxon>
        <taxon>Paenibacillaceae</taxon>
        <taxon>Paenibacillus</taxon>
    </lineage>
</organism>
<dbReference type="Gene3D" id="3.30.110.10">
    <property type="entry name" value="Translation initiation factor 3 (IF-3), C-terminal domain"/>
    <property type="match status" value="1"/>
</dbReference>
<feature type="compositionally biased region" description="Basic and acidic residues" evidence="5">
    <location>
        <begin position="65"/>
        <end position="80"/>
    </location>
</feature>
<dbReference type="GO" id="GO:0003743">
    <property type="term" value="F:translation initiation factor activity"/>
    <property type="evidence" value="ECO:0007669"/>
    <property type="project" value="UniProtKB-KW"/>
</dbReference>
<name>A0ABS3WBF9_9BACL</name>
<evidence type="ECO:0000256" key="4">
    <source>
        <dbReference type="NCBIfam" id="TIGR00168"/>
    </source>
</evidence>
<dbReference type="Proteomes" id="UP000670947">
    <property type="component" value="Unassembled WGS sequence"/>
</dbReference>
<dbReference type="InterPro" id="IPR036788">
    <property type="entry name" value="T_IF-3_C_sf"/>
</dbReference>
<dbReference type="Pfam" id="PF05198">
    <property type="entry name" value="IF3_N"/>
    <property type="match status" value="1"/>
</dbReference>
<feature type="domain" description="Translation initiation factor 3 C-terminal" evidence="6">
    <location>
        <begin position="80"/>
        <end position="157"/>
    </location>
</feature>
<dbReference type="SUPFAM" id="SSF54364">
    <property type="entry name" value="Translation initiation factor IF3, N-terminal domain"/>
    <property type="match status" value="1"/>
</dbReference>
<dbReference type="NCBIfam" id="TIGR00168">
    <property type="entry name" value="infC"/>
    <property type="match status" value="1"/>
</dbReference>
<evidence type="ECO:0000259" key="6">
    <source>
        <dbReference type="Pfam" id="PF00707"/>
    </source>
</evidence>
<evidence type="ECO:0000313" key="9">
    <source>
        <dbReference type="Proteomes" id="UP000670947"/>
    </source>
</evidence>
<feature type="domain" description="Translation initiation factor 3 N-terminal" evidence="7">
    <location>
        <begin position="4"/>
        <end position="69"/>
    </location>
</feature>
<evidence type="ECO:0000256" key="3">
    <source>
        <dbReference type="ARBA" id="ARBA00022917"/>
    </source>
</evidence>